<protein>
    <submittedName>
        <fullName evidence="2">Uncharacterized protein</fullName>
    </submittedName>
</protein>
<dbReference type="KEGG" id="sclf:BB341_27375"/>
<dbReference type="AlphaFoldDB" id="E2Q5Y9"/>
<name>E2Q5Y9_STRCL</name>
<evidence type="ECO:0000256" key="1">
    <source>
        <dbReference type="SAM" id="MobiDB-lite"/>
    </source>
</evidence>
<dbReference type="Proteomes" id="UP000002357">
    <property type="component" value="Chromosome"/>
</dbReference>
<gene>
    <name evidence="2" type="ORF">SCLAV_0073</name>
</gene>
<feature type="region of interest" description="Disordered" evidence="1">
    <location>
        <begin position="1"/>
        <end position="40"/>
    </location>
</feature>
<reference evidence="2 3" key="1">
    <citation type="journal article" date="2010" name="Genome Biol. Evol.">
        <title>The sequence of a 1.8-mb bacterial linear plasmid reveals a rich evolutionary reservoir of secondary metabolic pathways.</title>
        <authorList>
            <person name="Medema M.H."/>
            <person name="Trefzer A."/>
            <person name="Kovalchuk A."/>
            <person name="van den Berg M."/>
            <person name="Mueller U."/>
            <person name="Heijne W."/>
            <person name="Wu L."/>
            <person name="Alam M.T."/>
            <person name="Ronning C.M."/>
            <person name="Nierman W.C."/>
            <person name="Bovenberg R.A.L."/>
            <person name="Breitling R."/>
            <person name="Takano E."/>
        </authorList>
    </citation>
    <scope>NUCLEOTIDE SEQUENCE [LARGE SCALE GENOMIC DNA]</scope>
    <source>
        <strain evidence="3">ATCC 27064 / DSM 738 / JCM 4710 / NBRC 13307 / NCIMB 12785 / NRRL 3585 / VKM Ac-602</strain>
    </source>
</reference>
<keyword evidence="3" id="KW-1185">Reference proteome</keyword>
<proteinExistence type="predicted"/>
<sequence>MQDRSVPFDGRPGRPLPVAGPRPGPAGPPGQPPAPPRGEGVWAGRWQMDHDGWHGELVIDPAADGAPSAAGPSAGGRLGDYRRAGRRYDVHGFTVQHGRGLRFWVADTADQEFQAYLCGGDAGRAAGWTDWRGTPFGLSLSRVARPGPPAQGFTAADWQGVWLIYHDGRCGRLDIASVRPFSAEYTPGDDQGPLPAFGAPDGRRPHILELAIPFPGGCRGFRILGHTWERDVFSGHTSWGGLLSGVRGHRV</sequence>
<accession>E2Q5Y9</accession>
<evidence type="ECO:0000313" key="2">
    <source>
        <dbReference type="EMBL" id="EFG05149.1"/>
    </source>
</evidence>
<dbReference type="STRING" id="1901.BB341_27375"/>
<dbReference type="GeneID" id="93733207"/>
<feature type="compositionally biased region" description="Pro residues" evidence="1">
    <location>
        <begin position="14"/>
        <end position="36"/>
    </location>
</feature>
<dbReference type="eggNOG" id="COG4870">
    <property type="taxonomic scope" value="Bacteria"/>
</dbReference>
<dbReference type="EMBL" id="CM000913">
    <property type="protein sequence ID" value="EFG05149.1"/>
    <property type="molecule type" value="Genomic_DNA"/>
</dbReference>
<dbReference type="OrthoDB" id="3648721at2"/>
<dbReference type="RefSeq" id="WP_003959239.1">
    <property type="nucleotide sequence ID" value="NZ_CM000913.1"/>
</dbReference>
<organism evidence="2 3">
    <name type="scientific">Streptomyces clavuligerus</name>
    <dbReference type="NCBI Taxonomy" id="1901"/>
    <lineage>
        <taxon>Bacteria</taxon>
        <taxon>Bacillati</taxon>
        <taxon>Actinomycetota</taxon>
        <taxon>Actinomycetes</taxon>
        <taxon>Kitasatosporales</taxon>
        <taxon>Streptomycetaceae</taxon>
        <taxon>Streptomyces</taxon>
    </lineage>
</organism>
<evidence type="ECO:0000313" key="3">
    <source>
        <dbReference type="Proteomes" id="UP000002357"/>
    </source>
</evidence>